<dbReference type="OrthoDB" id="5420777at2759"/>
<feature type="region of interest" description="Disordered" evidence="1">
    <location>
        <begin position="73"/>
        <end position="106"/>
    </location>
</feature>
<feature type="compositionally biased region" description="Basic and acidic residues" evidence="1">
    <location>
        <begin position="83"/>
        <end position="95"/>
    </location>
</feature>
<dbReference type="Proteomes" id="UP000811619">
    <property type="component" value="Unassembled WGS sequence"/>
</dbReference>
<feature type="region of interest" description="Disordered" evidence="1">
    <location>
        <begin position="122"/>
        <end position="163"/>
    </location>
</feature>
<gene>
    <name evidence="2" type="ORF">E4U42_003035</name>
</gene>
<evidence type="ECO:0000313" key="3">
    <source>
        <dbReference type="Proteomes" id="UP000811619"/>
    </source>
</evidence>
<sequence>MNGTITAALPTATVAKPCIPITDDLQPVVVYSIVHTATITFSGNASHHAPTYPVIETPHYCSPSLAHSYPPYKKKTKSMGSKGTDHPPDATDGKLKMPPPSFRFTYASPRPRPTITFITTDKNPMVVSPTDRPPDSSHGDGSGDPYPDPVIHKSAKPLGTGPCPTPDVELKPRPRPTFHITANGNQVVIDAQTFSAGPGATAVVQVDGGLFTILPDAVVGEGGMVTKPPPVPTQLSAPSPESGMVGGLDVFVSGPDLVVGGVAMKIPAYTTTTMIDGRDVNISPGIIAVNGSIFVFNLTQPPPDPQVIVEGGQVVTAIGKNVVVLHETTITYGPDIPPLTEFVGDEALTIGPAGVVFNGMTMGGPMAGVNDTHLEIVGGATISRIAPYILVINNRVFTLSPEMARTTTDIGGQLLTIGPFGVAGSNMNLTVPFGPRVVGSIVPTGTWLGHFPQETNPPKEDEDSSSPPSRRSMSRGGIAACIAIGVLVL</sequence>
<keyword evidence="3" id="KW-1185">Reference proteome</keyword>
<reference evidence="2" key="1">
    <citation type="journal article" date="2020" name="bioRxiv">
        <title>Whole genome comparisons of ergot fungi reveals the divergence and evolution of species within the genus Claviceps are the result of varying mechanisms driving genome evolution and host range expansion.</title>
        <authorList>
            <person name="Wyka S.A."/>
            <person name="Mondo S.J."/>
            <person name="Liu M."/>
            <person name="Dettman J."/>
            <person name="Nalam V."/>
            <person name="Broders K.D."/>
        </authorList>
    </citation>
    <scope>NUCLEOTIDE SEQUENCE</scope>
    <source>
        <strain evidence="2">CCC 489</strain>
    </source>
</reference>
<dbReference type="AlphaFoldDB" id="A0A8K0J7E0"/>
<dbReference type="EMBL" id="SRPY01000244">
    <property type="protein sequence ID" value="KAG5926692.1"/>
    <property type="molecule type" value="Genomic_DNA"/>
</dbReference>
<protein>
    <submittedName>
        <fullName evidence="2">Uncharacterized protein</fullName>
    </submittedName>
</protein>
<evidence type="ECO:0000256" key="1">
    <source>
        <dbReference type="SAM" id="MobiDB-lite"/>
    </source>
</evidence>
<feature type="compositionally biased region" description="Low complexity" evidence="1">
    <location>
        <begin position="465"/>
        <end position="474"/>
    </location>
</feature>
<organism evidence="2 3">
    <name type="scientific">Claviceps africana</name>
    <dbReference type="NCBI Taxonomy" id="83212"/>
    <lineage>
        <taxon>Eukaryota</taxon>
        <taxon>Fungi</taxon>
        <taxon>Dikarya</taxon>
        <taxon>Ascomycota</taxon>
        <taxon>Pezizomycotina</taxon>
        <taxon>Sordariomycetes</taxon>
        <taxon>Hypocreomycetidae</taxon>
        <taxon>Hypocreales</taxon>
        <taxon>Clavicipitaceae</taxon>
        <taxon>Claviceps</taxon>
    </lineage>
</organism>
<accession>A0A8K0J7E0</accession>
<evidence type="ECO:0000313" key="2">
    <source>
        <dbReference type="EMBL" id="KAG5926692.1"/>
    </source>
</evidence>
<comment type="caution">
    <text evidence="2">The sequence shown here is derived from an EMBL/GenBank/DDBJ whole genome shotgun (WGS) entry which is preliminary data.</text>
</comment>
<name>A0A8K0J7E0_9HYPO</name>
<feature type="region of interest" description="Disordered" evidence="1">
    <location>
        <begin position="448"/>
        <end position="474"/>
    </location>
</feature>
<proteinExistence type="predicted"/>